<dbReference type="EMBL" id="GGEC01079772">
    <property type="protein sequence ID" value="MBX60256.1"/>
    <property type="molecule type" value="Transcribed_RNA"/>
</dbReference>
<dbReference type="AlphaFoldDB" id="A0A2P2PZW1"/>
<proteinExistence type="predicted"/>
<accession>A0A2P2PZW1</accession>
<sequence>MWFDFHLCISKFSSIKCLSSAASCST</sequence>
<evidence type="ECO:0000313" key="1">
    <source>
        <dbReference type="EMBL" id="MBX60256.1"/>
    </source>
</evidence>
<name>A0A2P2PZW1_RHIMU</name>
<reference evidence="1" key="1">
    <citation type="submission" date="2018-02" db="EMBL/GenBank/DDBJ databases">
        <title>Rhizophora mucronata_Transcriptome.</title>
        <authorList>
            <person name="Meera S.P."/>
            <person name="Sreeshan A."/>
            <person name="Augustine A."/>
        </authorList>
    </citation>
    <scope>NUCLEOTIDE SEQUENCE</scope>
    <source>
        <tissue evidence="1">Leaf</tissue>
    </source>
</reference>
<organism evidence="1">
    <name type="scientific">Rhizophora mucronata</name>
    <name type="common">Asiatic mangrove</name>
    <dbReference type="NCBI Taxonomy" id="61149"/>
    <lineage>
        <taxon>Eukaryota</taxon>
        <taxon>Viridiplantae</taxon>
        <taxon>Streptophyta</taxon>
        <taxon>Embryophyta</taxon>
        <taxon>Tracheophyta</taxon>
        <taxon>Spermatophyta</taxon>
        <taxon>Magnoliopsida</taxon>
        <taxon>eudicotyledons</taxon>
        <taxon>Gunneridae</taxon>
        <taxon>Pentapetalae</taxon>
        <taxon>rosids</taxon>
        <taxon>fabids</taxon>
        <taxon>Malpighiales</taxon>
        <taxon>Rhizophoraceae</taxon>
        <taxon>Rhizophora</taxon>
    </lineage>
</organism>
<protein>
    <submittedName>
        <fullName evidence="1">Uncharacterized protein</fullName>
    </submittedName>
</protein>